<gene>
    <name evidence="1" type="ORF">PECUL_23A028268</name>
</gene>
<accession>A0AAD1S4W2</accession>
<name>A0AAD1S4W2_PELCU</name>
<reference evidence="1" key="1">
    <citation type="submission" date="2022-03" db="EMBL/GenBank/DDBJ databases">
        <authorList>
            <person name="Alioto T."/>
            <person name="Alioto T."/>
            <person name="Gomez Garrido J."/>
        </authorList>
    </citation>
    <scope>NUCLEOTIDE SEQUENCE</scope>
</reference>
<evidence type="ECO:0000313" key="1">
    <source>
        <dbReference type="EMBL" id="CAH2292277.1"/>
    </source>
</evidence>
<dbReference type="AlphaFoldDB" id="A0AAD1S4W2"/>
<organism evidence="1 2">
    <name type="scientific">Pelobates cultripes</name>
    <name type="common">Western spadefoot toad</name>
    <dbReference type="NCBI Taxonomy" id="61616"/>
    <lineage>
        <taxon>Eukaryota</taxon>
        <taxon>Metazoa</taxon>
        <taxon>Chordata</taxon>
        <taxon>Craniata</taxon>
        <taxon>Vertebrata</taxon>
        <taxon>Euteleostomi</taxon>
        <taxon>Amphibia</taxon>
        <taxon>Batrachia</taxon>
        <taxon>Anura</taxon>
        <taxon>Pelobatoidea</taxon>
        <taxon>Pelobatidae</taxon>
        <taxon>Pelobates</taxon>
    </lineage>
</organism>
<dbReference type="Proteomes" id="UP001295444">
    <property type="component" value="Chromosome 05"/>
</dbReference>
<dbReference type="EMBL" id="OW240916">
    <property type="protein sequence ID" value="CAH2292277.1"/>
    <property type="molecule type" value="Genomic_DNA"/>
</dbReference>
<evidence type="ECO:0000313" key="2">
    <source>
        <dbReference type="Proteomes" id="UP001295444"/>
    </source>
</evidence>
<sequence>MNNIRASFNADLYIIREDVAGVLARVKATEEQVSSMAHQKDGSKEQIQLQAAHRAVQIKLDTLEDIRRHNLKMRGIAETVYE</sequence>
<protein>
    <submittedName>
        <fullName evidence="1">Uncharacterized protein</fullName>
    </submittedName>
</protein>
<keyword evidence="2" id="KW-1185">Reference proteome</keyword>
<proteinExistence type="predicted"/>